<dbReference type="NCBIfam" id="TIGR00018">
    <property type="entry name" value="panC"/>
    <property type="match status" value="1"/>
</dbReference>
<dbReference type="InterPro" id="IPR003721">
    <property type="entry name" value="Pantoate_ligase"/>
</dbReference>
<evidence type="ECO:0000256" key="2">
    <source>
        <dbReference type="ARBA" id="ARBA00005033"/>
    </source>
</evidence>
<feature type="compositionally biased region" description="Pro residues" evidence="14">
    <location>
        <begin position="88"/>
        <end position="102"/>
    </location>
</feature>
<keyword evidence="9 15" id="KW-0808">Transferase</keyword>
<dbReference type="GO" id="GO:0005739">
    <property type="term" value="C:mitochondrion"/>
    <property type="evidence" value="ECO:0007669"/>
    <property type="project" value="TreeGrafter"/>
</dbReference>
<evidence type="ECO:0000256" key="1">
    <source>
        <dbReference type="ARBA" id="ARBA00004990"/>
    </source>
</evidence>
<dbReference type="PANTHER" id="PTHR20881:SF0">
    <property type="entry name" value="3-METHYL-2-OXOBUTANOATE HYDROXYMETHYLTRANSFERASE"/>
    <property type="match status" value="1"/>
</dbReference>
<dbReference type="Pfam" id="PF02569">
    <property type="entry name" value="Pantoate_ligase"/>
    <property type="match status" value="1"/>
</dbReference>
<accession>A0A0M0K5E6</accession>
<dbReference type="InterPro" id="IPR015813">
    <property type="entry name" value="Pyrv/PenolPyrv_kinase-like_dom"/>
</dbReference>
<proteinExistence type="inferred from homology"/>
<dbReference type="FunFam" id="3.20.20.60:FF:000003">
    <property type="entry name" value="3-methyl-2-oxobutanoate hydroxymethyltransferase"/>
    <property type="match status" value="1"/>
</dbReference>
<dbReference type="Proteomes" id="UP000037460">
    <property type="component" value="Unassembled WGS sequence"/>
</dbReference>
<comment type="pathway">
    <text evidence="2">Cofactor biosynthesis; (R)-pantothenate biosynthesis; (R)-pantoate from 3-methyl-2-oxobutanoate: step 1/2.</text>
</comment>
<comment type="catalytic activity">
    <reaction evidence="13">
        <text>(6R)-5,10-methylene-5,6,7,8-tetrahydrofolate + 3-methyl-2-oxobutanoate + H2O = 2-dehydropantoate + (6S)-5,6,7,8-tetrahydrofolate</text>
        <dbReference type="Rhea" id="RHEA:11824"/>
        <dbReference type="ChEBI" id="CHEBI:11561"/>
        <dbReference type="ChEBI" id="CHEBI:11851"/>
        <dbReference type="ChEBI" id="CHEBI:15377"/>
        <dbReference type="ChEBI" id="CHEBI:15636"/>
        <dbReference type="ChEBI" id="CHEBI:57453"/>
        <dbReference type="EC" id="2.1.2.11"/>
    </reaction>
</comment>
<comment type="similarity">
    <text evidence="3">Belongs to the PanB family.</text>
</comment>
<dbReference type="CDD" id="cd00560">
    <property type="entry name" value="PanC"/>
    <property type="match status" value="1"/>
</dbReference>
<sequence length="762" mass="80138">MTDTCASNVATFIEKRWPRHFTSFLCFGRSLRMERAANSAILAVPHRRSSQLAFRGIPSKGATGNAEATLRLYGGGTARDTLLSQQPAPKPFSPEEPAPAPYGAPAVAGPAPAAPKFNLHQLRLKHAREQPISMVTAYDYPSARIADGAGVDMLLVGDSVGMVVLGRKDTTEVTMDEMVHHCRAAATGTSRALLVGDLPFGSYLTAEDAARNGVRLVKEGRADAVKLEGGGRVVPQVRSLVDAGVAVMGHIGLTPQSYAALGGYRVQGRTGAEAARLFEDALALQAAGCFAIVLEMVPAEVAQRITSLLAIPTIGIGAGGGTSGQVQVFHDLLGLYDQKVPKFVRQFSKLEQPMRDALAQYVHAVDARAFPQPRHTFPISHEHLGDFCRRVGLPPPQTPPPPPPVANNVVADGLRDGARDGAAPIVDAHAVSISTNGLTPTNTAAAASTPGRAAVALAGVGADGRTAPQVVSTIAEWRALQARGVVPRGALGFVPTMGALHEGHLSLVRLARERHERVAVSIFVNPKQFAAHEDLGKYPRTFEADLEALSRAGGVDFVFAPRAEEMYPRGPRGARLAPFVDLEGADVVGEGAARPGFFRGVATVVTKLLNITQPRAMYLGQKDGMQCIVLQRLVRDLDFDVEVVVGPTVRAPDGLALSSRNVYLSAEERAAAPAVYAALTAVADAYAQGERSAARLRARAAAVIGAQPLMALDYLSLASMQDGQELEGLLGGSTGGEDAAGVLAAIAVRLGNTRLIDNVVLA</sequence>
<dbReference type="GO" id="GO:0015940">
    <property type="term" value="P:pantothenate biosynthetic process"/>
    <property type="evidence" value="ECO:0007669"/>
    <property type="project" value="UniProtKB-UniPathway"/>
</dbReference>
<dbReference type="OrthoDB" id="425211at2759"/>
<dbReference type="GO" id="GO:0004592">
    <property type="term" value="F:pantoate-beta-alanine ligase activity"/>
    <property type="evidence" value="ECO:0007669"/>
    <property type="project" value="UniProtKB-EC"/>
</dbReference>
<dbReference type="NCBIfam" id="TIGR00222">
    <property type="entry name" value="panB"/>
    <property type="match status" value="1"/>
</dbReference>
<dbReference type="InterPro" id="IPR042176">
    <property type="entry name" value="Pantoate_ligase_C"/>
</dbReference>
<dbReference type="SUPFAM" id="SSF51621">
    <property type="entry name" value="Phosphoenolpyruvate/pyruvate domain"/>
    <property type="match status" value="1"/>
</dbReference>
<comment type="pathway">
    <text evidence="1">Cofactor biosynthesis; (R)-pantothenate biosynthesis; (R)-pantothenate from (R)-pantoate and beta-alanine: step 1/1.</text>
</comment>
<evidence type="ECO:0000256" key="3">
    <source>
        <dbReference type="ARBA" id="ARBA00008676"/>
    </source>
</evidence>
<dbReference type="GO" id="GO:0000287">
    <property type="term" value="F:magnesium ion binding"/>
    <property type="evidence" value="ECO:0007669"/>
    <property type="project" value="TreeGrafter"/>
</dbReference>
<gene>
    <name evidence="15" type="ORF">Ctob_005792</name>
</gene>
<dbReference type="InterPro" id="IPR003700">
    <property type="entry name" value="Pantoate_hydroxy_MeTrfase"/>
</dbReference>
<dbReference type="EC" id="6.3.2.1" evidence="5"/>
<dbReference type="GO" id="GO:0003864">
    <property type="term" value="F:3-methyl-2-oxobutanoate hydroxymethyltransferase activity"/>
    <property type="evidence" value="ECO:0007669"/>
    <property type="project" value="UniProtKB-EC"/>
</dbReference>
<evidence type="ECO:0000256" key="8">
    <source>
        <dbReference type="ARBA" id="ARBA00022655"/>
    </source>
</evidence>
<organism evidence="15 16">
    <name type="scientific">Chrysochromulina tobinii</name>
    <dbReference type="NCBI Taxonomy" id="1460289"/>
    <lineage>
        <taxon>Eukaryota</taxon>
        <taxon>Haptista</taxon>
        <taxon>Haptophyta</taxon>
        <taxon>Prymnesiophyceae</taxon>
        <taxon>Prymnesiales</taxon>
        <taxon>Chrysochromulinaceae</taxon>
        <taxon>Chrysochromulina</taxon>
    </lineage>
</organism>
<dbReference type="Gene3D" id="3.40.50.620">
    <property type="entry name" value="HUPs"/>
    <property type="match status" value="1"/>
</dbReference>
<evidence type="ECO:0000256" key="14">
    <source>
        <dbReference type="SAM" id="MobiDB-lite"/>
    </source>
</evidence>
<protein>
    <recommendedName>
        <fullName evidence="7">Pantoate--beta-alanine ligase</fullName>
        <ecNumber evidence="6">2.1.2.11</ecNumber>
        <ecNumber evidence="5">6.3.2.1</ecNumber>
    </recommendedName>
    <alternativeName>
        <fullName evidence="11">Pantoate-activating enzyme</fullName>
    </alternativeName>
    <alternativeName>
        <fullName evidence="10">Pantothenate synthetase</fullName>
    </alternativeName>
</protein>
<dbReference type="HAMAP" id="MF_00158">
    <property type="entry name" value="PanC"/>
    <property type="match status" value="1"/>
</dbReference>
<dbReference type="EC" id="2.1.2.11" evidence="6"/>
<dbReference type="SUPFAM" id="SSF52374">
    <property type="entry name" value="Nucleotidylyl transferase"/>
    <property type="match status" value="1"/>
</dbReference>
<feature type="region of interest" description="Disordered" evidence="14">
    <location>
        <begin position="80"/>
        <end position="107"/>
    </location>
</feature>
<dbReference type="GO" id="GO:0008168">
    <property type="term" value="F:methyltransferase activity"/>
    <property type="evidence" value="ECO:0007669"/>
    <property type="project" value="UniProtKB-KW"/>
</dbReference>
<dbReference type="Gene3D" id="3.20.20.60">
    <property type="entry name" value="Phosphoenolpyruvate-binding domains"/>
    <property type="match status" value="1"/>
</dbReference>
<dbReference type="CDD" id="cd06557">
    <property type="entry name" value="KPHMT-like"/>
    <property type="match status" value="1"/>
</dbReference>
<keyword evidence="16" id="KW-1185">Reference proteome</keyword>
<dbReference type="UniPathway" id="UPA00028">
    <property type="reaction ID" value="UER00003"/>
</dbReference>
<dbReference type="EMBL" id="JWZX01001332">
    <property type="protein sequence ID" value="KOO34081.1"/>
    <property type="molecule type" value="Genomic_DNA"/>
</dbReference>
<dbReference type="PANTHER" id="PTHR20881">
    <property type="entry name" value="3-METHYL-2-OXOBUTANOATE HYDROXYMETHYLTRANSFERASE"/>
    <property type="match status" value="1"/>
</dbReference>
<evidence type="ECO:0000256" key="10">
    <source>
        <dbReference type="ARBA" id="ARBA00029902"/>
    </source>
</evidence>
<evidence type="ECO:0000313" key="16">
    <source>
        <dbReference type="Proteomes" id="UP000037460"/>
    </source>
</evidence>
<dbReference type="Gene3D" id="3.30.1300.10">
    <property type="entry name" value="Pantoate-beta-alanine ligase, C-terminal domain"/>
    <property type="match status" value="1"/>
</dbReference>
<evidence type="ECO:0000256" key="13">
    <source>
        <dbReference type="ARBA" id="ARBA00049172"/>
    </source>
</evidence>
<keyword evidence="8" id="KW-0566">Pantothenate biosynthesis</keyword>
<dbReference type="AlphaFoldDB" id="A0A0M0K5E6"/>
<evidence type="ECO:0000256" key="5">
    <source>
        <dbReference type="ARBA" id="ARBA00012219"/>
    </source>
</evidence>
<evidence type="ECO:0000256" key="4">
    <source>
        <dbReference type="ARBA" id="ARBA00009256"/>
    </source>
</evidence>
<comment type="similarity">
    <text evidence="4">Belongs to the pantothenate synthetase family.</text>
</comment>
<dbReference type="InterPro" id="IPR014729">
    <property type="entry name" value="Rossmann-like_a/b/a_fold"/>
</dbReference>
<dbReference type="Pfam" id="PF02548">
    <property type="entry name" value="Pantoate_transf"/>
    <property type="match status" value="1"/>
</dbReference>
<evidence type="ECO:0000256" key="9">
    <source>
        <dbReference type="ARBA" id="ARBA00022679"/>
    </source>
</evidence>
<comment type="catalytic activity">
    <reaction evidence="12">
        <text>(R)-pantoate + beta-alanine + ATP = (R)-pantothenate + AMP + diphosphate + H(+)</text>
        <dbReference type="Rhea" id="RHEA:10912"/>
        <dbReference type="ChEBI" id="CHEBI:15378"/>
        <dbReference type="ChEBI" id="CHEBI:15980"/>
        <dbReference type="ChEBI" id="CHEBI:29032"/>
        <dbReference type="ChEBI" id="CHEBI:30616"/>
        <dbReference type="ChEBI" id="CHEBI:33019"/>
        <dbReference type="ChEBI" id="CHEBI:57966"/>
        <dbReference type="ChEBI" id="CHEBI:456215"/>
        <dbReference type="EC" id="6.3.2.1"/>
    </reaction>
</comment>
<comment type="caution">
    <text evidence="15">The sequence shown here is derived from an EMBL/GenBank/DDBJ whole genome shotgun (WGS) entry which is preliminary data.</text>
</comment>
<dbReference type="NCBIfam" id="NF001452">
    <property type="entry name" value="PRK00311.1"/>
    <property type="match status" value="1"/>
</dbReference>
<dbReference type="InterPro" id="IPR040442">
    <property type="entry name" value="Pyrv_kinase-like_dom_sf"/>
</dbReference>
<keyword evidence="15" id="KW-0489">Methyltransferase</keyword>
<evidence type="ECO:0000256" key="6">
    <source>
        <dbReference type="ARBA" id="ARBA00012618"/>
    </source>
</evidence>
<evidence type="ECO:0000256" key="11">
    <source>
        <dbReference type="ARBA" id="ARBA00032806"/>
    </source>
</evidence>
<evidence type="ECO:0000256" key="7">
    <source>
        <dbReference type="ARBA" id="ARBA00015647"/>
    </source>
</evidence>
<dbReference type="HAMAP" id="MF_00156">
    <property type="entry name" value="PanB"/>
    <property type="match status" value="1"/>
</dbReference>
<evidence type="ECO:0000256" key="12">
    <source>
        <dbReference type="ARBA" id="ARBA00048258"/>
    </source>
</evidence>
<dbReference type="GO" id="GO:0032259">
    <property type="term" value="P:methylation"/>
    <property type="evidence" value="ECO:0007669"/>
    <property type="project" value="UniProtKB-KW"/>
</dbReference>
<reference evidence="16" key="1">
    <citation type="journal article" date="2015" name="PLoS Genet.">
        <title>Genome Sequence and Transcriptome Analyses of Chrysochromulina tobin: Metabolic Tools for Enhanced Algal Fitness in the Prominent Order Prymnesiales (Haptophyceae).</title>
        <authorList>
            <person name="Hovde B.T."/>
            <person name="Deodato C.R."/>
            <person name="Hunsperger H.M."/>
            <person name="Ryken S.A."/>
            <person name="Yost W."/>
            <person name="Jha R.K."/>
            <person name="Patterson J."/>
            <person name="Monnat R.J. Jr."/>
            <person name="Barlow S.B."/>
            <person name="Starkenburg S.R."/>
            <person name="Cattolico R.A."/>
        </authorList>
    </citation>
    <scope>NUCLEOTIDE SEQUENCE</scope>
    <source>
        <strain evidence="16">CCMP291</strain>
    </source>
</reference>
<name>A0A0M0K5E6_9EUKA</name>
<evidence type="ECO:0000313" key="15">
    <source>
        <dbReference type="EMBL" id="KOO34081.1"/>
    </source>
</evidence>